<comment type="caution">
    <text evidence="1">The sequence shown here is derived from an EMBL/GenBank/DDBJ whole genome shotgun (WGS) entry which is preliminary data.</text>
</comment>
<gene>
    <name evidence="1" type="ORF">STAS_12367</name>
</gene>
<evidence type="ECO:0000313" key="2">
    <source>
        <dbReference type="Proteomes" id="UP000325081"/>
    </source>
</evidence>
<name>A0A5A7PTA0_STRAF</name>
<sequence>MLLLLPHPIRQQPSRPRLFLVRWAPHLLQARHSHLHDLIPRCRFFHLVNFAFVLVSIPCRRDLPVNSKLRGTKNPPELNEAEHGPAHRLVIPQWVPQLHRERECHEIFVLDFSRVESRPLVKPVVILDVEQIESTCRDLGLGLPVIEDK</sequence>
<organism evidence="1 2">
    <name type="scientific">Striga asiatica</name>
    <name type="common">Asiatic witchweed</name>
    <name type="synonym">Buchnera asiatica</name>
    <dbReference type="NCBI Taxonomy" id="4170"/>
    <lineage>
        <taxon>Eukaryota</taxon>
        <taxon>Viridiplantae</taxon>
        <taxon>Streptophyta</taxon>
        <taxon>Embryophyta</taxon>
        <taxon>Tracheophyta</taxon>
        <taxon>Spermatophyta</taxon>
        <taxon>Magnoliopsida</taxon>
        <taxon>eudicotyledons</taxon>
        <taxon>Gunneridae</taxon>
        <taxon>Pentapetalae</taxon>
        <taxon>asterids</taxon>
        <taxon>lamiids</taxon>
        <taxon>Lamiales</taxon>
        <taxon>Orobanchaceae</taxon>
        <taxon>Buchnereae</taxon>
        <taxon>Striga</taxon>
    </lineage>
</organism>
<dbReference type="AlphaFoldDB" id="A0A5A7PTA0"/>
<reference evidence="2" key="1">
    <citation type="journal article" date="2019" name="Curr. Biol.">
        <title>Genome Sequence of Striga asiatica Provides Insight into the Evolution of Plant Parasitism.</title>
        <authorList>
            <person name="Yoshida S."/>
            <person name="Kim S."/>
            <person name="Wafula E.K."/>
            <person name="Tanskanen J."/>
            <person name="Kim Y.M."/>
            <person name="Honaas L."/>
            <person name="Yang Z."/>
            <person name="Spallek T."/>
            <person name="Conn C.E."/>
            <person name="Ichihashi Y."/>
            <person name="Cheong K."/>
            <person name="Cui S."/>
            <person name="Der J.P."/>
            <person name="Gundlach H."/>
            <person name="Jiao Y."/>
            <person name="Hori C."/>
            <person name="Ishida J.K."/>
            <person name="Kasahara H."/>
            <person name="Kiba T."/>
            <person name="Kim M.S."/>
            <person name="Koo N."/>
            <person name="Laohavisit A."/>
            <person name="Lee Y.H."/>
            <person name="Lumba S."/>
            <person name="McCourt P."/>
            <person name="Mortimer J.C."/>
            <person name="Mutuku J.M."/>
            <person name="Nomura T."/>
            <person name="Sasaki-Sekimoto Y."/>
            <person name="Seto Y."/>
            <person name="Wang Y."/>
            <person name="Wakatake T."/>
            <person name="Sakakibara H."/>
            <person name="Demura T."/>
            <person name="Yamaguchi S."/>
            <person name="Yoneyama K."/>
            <person name="Manabe R.I."/>
            <person name="Nelson D.C."/>
            <person name="Schulman A.H."/>
            <person name="Timko M.P."/>
            <person name="dePamphilis C.W."/>
            <person name="Choi D."/>
            <person name="Shirasu K."/>
        </authorList>
    </citation>
    <scope>NUCLEOTIDE SEQUENCE [LARGE SCALE GENOMIC DNA]</scope>
    <source>
        <strain evidence="2">cv. UVA1</strain>
    </source>
</reference>
<evidence type="ECO:0000313" key="1">
    <source>
        <dbReference type="EMBL" id="GER36045.1"/>
    </source>
</evidence>
<protein>
    <submittedName>
        <fullName evidence="1">Leucine-rich repeat-containing protein 16B</fullName>
    </submittedName>
</protein>
<accession>A0A5A7PTA0</accession>
<proteinExistence type="predicted"/>
<dbReference type="EMBL" id="BKCP01005072">
    <property type="protein sequence ID" value="GER36045.1"/>
    <property type="molecule type" value="Genomic_DNA"/>
</dbReference>
<dbReference type="Proteomes" id="UP000325081">
    <property type="component" value="Unassembled WGS sequence"/>
</dbReference>
<keyword evidence="2" id="KW-1185">Reference proteome</keyword>